<sequence length="1138" mass="130412">MSIAVSITDIPLTPNTLNSTPAPSSTPSTPVINNTGSQNQTIDNKPLKNVGVKEKFPLQEITFNNPEEKTYVTRKPRKKYRVKKQSTQNNDQSNVNKKISDIDSTTGPPPLIKNHDVPKIINGSDINESQTSKRISVKRKSKQLEDDYNEKESNEVKKSIRKGKKDKNLPKKPMNAYLQFALLKRPEFAEKNPEISLSQVNILLGKTWNTMSKEEKKPYFQLAKEAKIKYKEEMEAYDSVKQKEKVNNEEQDAPYDNDPLFHYPKQKEKVNSEEQDAPYDIDPLFHYSKQKEKVNSEEQDVPYDIDSLFYYPRQKEKVNSGEQNAPYDIDPFFHYPDFKSMLNSPISFGPFESFSQETLDNDFYDQIVDTNQHVPNSTVWVKCEPTSSTLLDVNTHTQSCFSNNSVHTYVDKSQQIPNNGQYHSTPIFRQPHRQVSTAQLQPQLQYVPPIKSEFDFVQTEQDNYNLKVPSLTMPQQIPGQHMQQRIPQFNVTHQVFQQTPQMSNSRLSNSMSQNMKIQPIFRNNNCQQLSQKITTQQSQQQIMSQQPQQQIMSQQPQQIMSQQPQLQIMSQQPQQQIISQQPQQQIISQQPQQQIISQQPQKINAQQSQQITTQQPNFTQGQEISTQEMPQQQVYLQTQNASNQQTSQIPQQPIRYSVQQQGSTNQNIMIAPPPQTPNTLHTKIPQQMNNGVMQQQSFNQQQQMQRQLCSNTQQISYQTTWQPMSVYSQDISQNMIQRHWQTTPNQMNNQISSYGPTQQITWQQQPNVVMYYSWNNQQQQQQMSVNTNPLPKKHLNTQKNSDNPLITSNLLNPGTTSNLINPDTTSNLINSPTSNILGQSSNSNSKLNNPVPSSSNGVSKLNDSEVPDLLRYVTYSAATYCDKSSDWTCGKYCDNIPQTTVAKPIITKPAQWVEILGQDAKAYCLITTNSKFKEIVVTFRGTADLGNTFKDYEVNQWPYGFDSTSLPVKSLLQTILVHYGFYSTFLTFQIPIRNEISKLTKQYPDYKVVVTGHSLGGALAVFAALDIKQYFEECNPYLYTYGEPRVGNSDFASFVNKELPFVRRVICQDDIVPHLIPRVDYEHHKGEVWIYNSTTDQAVKCSGDENQYCSDSVDSNDRTSDDHDGPYWGLLISDNSCS</sequence>
<proteinExistence type="predicted"/>
<keyword evidence="2" id="KW-1185">Reference proteome</keyword>
<evidence type="ECO:0000313" key="2">
    <source>
        <dbReference type="Proteomes" id="UP000789860"/>
    </source>
</evidence>
<evidence type="ECO:0000313" key="1">
    <source>
        <dbReference type="EMBL" id="CAG8438974.1"/>
    </source>
</evidence>
<comment type="caution">
    <text evidence="1">The sequence shown here is derived from an EMBL/GenBank/DDBJ whole genome shotgun (WGS) entry which is preliminary data.</text>
</comment>
<protein>
    <submittedName>
        <fullName evidence="1">296_t:CDS:1</fullName>
    </submittedName>
</protein>
<name>A0ACA9JVR5_9GLOM</name>
<reference evidence="1" key="1">
    <citation type="submission" date="2021-06" db="EMBL/GenBank/DDBJ databases">
        <authorList>
            <person name="Kallberg Y."/>
            <person name="Tangrot J."/>
            <person name="Rosling A."/>
        </authorList>
    </citation>
    <scope>NUCLEOTIDE SEQUENCE</scope>
    <source>
        <strain evidence="1">AU212A</strain>
    </source>
</reference>
<organism evidence="1 2">
    <name type="scientific">Scutellospora calospora</name>
    <dbReference type="NCBI Taxonomy" id="85575"/>
    <lineage>
        <taxon>Eukaryota</taxon>
        <taxon>Fungi</taxon>
        <taxon>Fungi incertae sedis</taxon>
        <taxon>Mucoromycota</taxon>
        <taxon>Glomeromycotina</taxon>
        <taxon>Glomeromycetes</taxon>
        <taxon>Diversisporales</taxon>
        <taxon>Gigasporaceae</taxon>
        <taxon>Scutellospora</taxon>
    </lineage>
</organism>
<accession>A0ACA9JVR5</accession>
<gene>
    <name evidence="1" type="ORF">SCALOS_LOCUS483</name>
</gene>
<dbReference type="EMBL" id="CAJVPM010000233">
    <property type="protein sequence ID" value="CAG8438974.1"/>
    <property type="molecule type" value="Genomic_DNA"/>
</dbReference>
<dbReference type="Proteomes" id="UP000789860">
    <property type="component" value="Unassembled WGS sequence"/>
</dbReference>